<protein>
    <submittedName>
        <fullName evidence="3">Dehydrogenase</fullName>
    </submittedName>
</protein>
<proteinExistence type="inferred from homology"/>
<dbReference type="Gene3D" id="3.30.60.50">
    <property type="entry name" value="Hypothetical oxidoreductase yiak, domain 3"/>
    <property type="match status" value="1"/>
</dbReference>
<name>A0A410GES7_9BURK</name>
<sequence>MIMEARARQCAARLLEDRGTPPDAACLQADVLIEAELRGLPSHGLLRLPRLLARIDKGLAVPAAVGLHHWRTTAVLEVDGQRALGPIAMMAALEAMMPRLQVAGIALAAIRNANHIGMLAYYAEQAAARGVIGIVLSTSEALVHPYGGTQAMLGTNPIAIGIPTADEPFVLDLATSLVSMGKIHSHALRGEPLSDGWAVDSSGRPTTDALAAKHGAIAPFGQAKGYGLGLAFELLVAALAGSDLAPAIRGTLDASEPANKGDLLILIDPGTRDGLAAGLTEYLNAIRASRPLHPDRPVAVPGDGARHRRIAALRDGIDIPAALLDELQRVGGDCKWT</sequence>
<keyword evidence="2" id="KW-0560">Oxidoreductase</keyword>
<dbReference type="InterPro" id="IPR003767">
    <property type="entry name" value="Malate/L-lactate_DH-like"/>
</dbReference>
<gene>
    <name evidence="3" type="ORF">CKA81_13830</name>
</gene>
<dbReference type="PANTHER" id="PTHR11091:SF0">
    <property type="entry name" value="MALATE DEHYDROGENASE"/>
    <property type="match status" value="1"/>
</dbReference>
<dbReference type="GO" id="GO:0016491">
    <property type="term" value="F:oxidoreductase activity"/>
    <property type="evidence" value="ECO:0007669"/>
    <property type="project" value="UniProtKB-KW"/>
</dbReference>
<accession>A0A410GES7</accession>
<evidence type="ECO:0000256" key="1">
    <source>
        <dbReference type="ARBA" id="ARBA00006056"/>
    </source>
</evidence>
<dbReference type="AlphaFoldDB" id="A0A410GES7"/>
<dbReference type="EMBL" id="CP022987">
    <property type="protein sequence ID" value="QAA94807.1"/>
    <property type="molecule type" value="Genomic_DNA"/>
</dbReference>
<dbReference type="OrthoDB" id="924592at2"/>
<dbReference type="PANTHER" id="PTHR11091">
    <property type="entry name" value="OXIDOREDUCTASE-RELATED"/>
    <property type="match status" value="1"/>
</dbReference>
<dbReference type="KEGG" id="pus:CKA81_13830"/>
<comment type="similarity">
    <text evidence="1">Belongs to the LDH2/MDH2 oxidoreductase family.</text>
</comment>
<dbReference type="Proteomes" id="UP000283474">
    <property type="component" value="Chromosome"/>
</dbReference>
<evidence type="ECO:0000256" key="2">
    <source>
        <dbReference type="ARBA" id="ARBA00023002"/>
    </source>
</evidence>
<dbReference type="InterPro" id="IPR043143">
    <property type="entry name" value="Mal/L-sulf/L-lact_DH-like_NADP"/>
</dbReference>
<organism evidence="3 4">
    <name type="scientific">Pollutimonas thiosulfatoxidans</name>
    <dbReference type="NCBI Taxonomy" id="2028345"/>
    <lineage>
        <taxon>Bacteria</taxon>
        <taxon>Pseudomonadati</taxon>
        <taxon>Pseudomonadota</taxon>
        <taxon>Betaproteobacteria</taxon>
        <taxon>Burkholderiales</taxon>
        <taxon>Alcaligenaceae</taxon>
        <taxon>Pollutimonas</taxon>
    </lineage>
</organism>
<evidence type="ECO:0000313" key="4">
    <source>
        <dbReference type="Proteomes" id="UP000283474"/>
    </source>
</evidence>
<dbReference type="Gene3D" id="1.10.1530.10">
    <property type="match status" value="1"/>
</dbReference>
<evidence type="ECO:0000313" key="3">
    <source>
        <dbReference type="EMBL" id="QAA94807.1"/>
    </source>
</evidence>
<dbReference type="InterPro" id="IPR036111">
    <property type="entry name" value="Mal/L-sulfo/L-lacto_DH-like_sf"/>
</dbReference>
<dbReference type="Gene3D" id="3.30.1370.60">
    <property type="entry name" value="Hypothetical oxidoreductase yiak, domain 2"/>
    <property type="match status" value="1"/>
</dbReference>
<dbReference type="SUPFAM" id="SSF89733">
    <property type="entry name" value="L-sulfolactate dehydrogenase-like"/>
    <property type="match status" value="1"/>
</dbReference>
<dbReference type="Pfam" id="PF02615">
    <property type="entry name" value="Ldh_2"/>
    <property type="match status" value="1"/>
</dbReference>
<dbReference type="InterPro" id="IPR043144">
    <property type="entry name" value="Mal/L-sulf/L-lact_DH-like_ah"/>
</dbReference>
<keyword evidence="4" id="KW-1185">Reference proteome</keyword>
<reference evidence="3 4" key="1">
    <citation type="submission" date="2017-08" db="EMBL/GenBank/DDBJ databases">
        <authorList>
            <person name="Park S.-J."/>
            <person name="Kim H."/>
        </authorList>
    </citation>
    <scope>NUCLEOTIDE SEQUENCE [LARGE SCALE GENOMIC DNA]</scope>
    <source>
        <strain evidence="4">ye3</strain>
    </source>
</reference>